<feature type="compositionally biased region" description="Polar residues" evidence="1">
    <location>
        <begin position="1247"/>
        <end position="1257"/>
    </location>
</feature>
<feature type="domain" description="FHA" evidence="2">
    <location>
        <begin position="27"/>
        <end position="90"/>
    </location>
</feature>
<feature type="region of interest" description="Disordered" evidence="1">
    <location>
        <begin position="339"/>
        <end position="385"/>
    </location>
</feature>
<feature type="compositionally biased region" description="Polar residues" evidence="1">
    <location>
        <begin position="2260"/>
        <end position="2274"/>
    </location>
</feature>
<feature type="compositionally biased region" description="Polar residues" evidence="1">
    <location>
        <begin position="975"/>
        <end position="986"/>
    </location>
</feature>
<feature type="compositionally biased region" description="Basic and acidic residues" evidence="1">
    <location>
        <begin position="1260"/>
        <end position="1272"/>
    </location>
</feature>
<feature type="compositionally biased region" description="Polar residues" evidence="1">
    <location>
        <begin position="2228"/>
        <end position="2248"/>
    </location>
</feature>
<feature type="region of interest" description="Disordered" evidence="1">
    <location>
        <begin position="582"/>
        <end position="773"/>
    </location>
</feature>
<feature type="compositionally biased region" description="Polar residues" evidence="1">
    <location>
        <begin position="1069"/>
        <end position="1085"/>
    </location>
</feature>
<dbReference type="SMART" id="SM00384">
    <property type="entry name" value="AT_hook"/>
    <property type="match status" value="7"/>
</dbReference>
<feature type="compositionally biased region" description="Basic and acidic residues" evidence="1">
    <location>
        <begin position="911"/>
        <end position="925"/>
    </location>
</feature>
<name>A0A9P0HMF9_NEZVI</name>
<feature type="compositionally biased region" description="Low complexity" evidence="1">
    <location>
        <begin position="270"/>
        <end position="281"/>
    </location>
</feature>
<feature type="compositionally biased region" description="Basic and acidic residues" evidence="1">
    <location>
        <begin position="360"/>
        <end position="373"/>
    </location>
</feature>
<feature type="compositionally biased region" description="Polar residues" evidence="1">
    <location>
        <begin position="801"/>
        <end position="834"/>
    </location>
</feature>
<organism evidence="3 4">
    <name type="scientific">Nezara viridula</name>
    <name type="common">Southern green stink bug</name>
    <name type="synonym">Cimex viridulus</name>
    <dbReference type="NCBI Taxonomy" id="85310"/>
    <lineage>
        <taxon>Eukaryota</taxon>
        <taxon>Metazoa</taxon>
        <taxon>Ecdysozoa</taxon>
        <taxon>Arthropoda</taxon>
        <taxon>Hexapoda</taxon>
        <taxon>Insecta</taxon>
        <taxon>Pterygota</taxon>
        <taxon>Neoptera</taxon>
        <taxon>Paraneoptera</taxon>
        <taxon>Hemiptera</taxon>
        <taxon>Heteroptera</taxon>
        <taxon>Panheteroptera</taxon>
        <taxon>Pentatomomorpha</taxon>
        <taxon>Pentatomoidea</taxon>
        <taxon>Pentatomidae</taxon>
        <taxon>Pentatominae</taxon>
        <taxon>Nezara</taxon>
    </lineage>
</organism>
<feature type="region of interest" description="Disordered" evidence="1">
    <location>
        <begin position="270"/>
        <end position="290"/>
    </location>
</feature>
<feature type="compositionally biased region" description="Basic residues" evidence="1">
    <location>
        <begin position="1968"/>
        <end position="1977"/>
    </location>
</feature>
<feature type="compositionally biased region" description="Polar residues" evidence="1">
    <location>
        <begin position="671"/>
        <end position="697"/>
    </location>
</feature>
<feature type="region of interest" description="Disordered" evidence="1">
    <location>
        <begin position="1060"/>
        <end position="1088"/>
    </location>
</feature>
<gene>
    <name evidence="3" type="ORF">NEZAVI_LOCUS13663</name>
</gene>
<keyword evidence="4" id="KW-1185">Reference proteome</keyword>
<dbReference type="InterPro" id="IPR017956">
    <property type="entry name" value="AT_hook_DNA-bd_motif"/>
</dbReference>
<evidence type="ECO:0000256" key="1">
    <source>
        <dbReference type="SAM" id="MobiDB-lite"/>
    </source>
</evidence>
<feature type="region of interest" description="Disordered" evidence="1">
    <location>
        <begin position="183"/>
        <end position="206"/>
    </location>
</feature>
<dbReference type="Gene3D" id="2.60.200.20">
    <property type="match status" value="1"/>
</dbReference>
<accession>A0A9P0HMF9</accession>
<dbReference type="EMBL" id="OV725082">
    <property type="protein sequence ID" value="CAH1405448.1"/>
    <property type="molecule type" value="Genomic_DNA"/>
</dbReference>
<feature type="region of interest" description="Disordered" evidence="1">
    <location>
        <begin position="219"/>
        <end position="239"/>
    </location>
</feature>
<evidence type="ECO:0000259" key="2">
    <source>
        <dbReference type="Pfam" id="PF00498"/>
    </source>
</evidence>
<feature type="region of interest" description="Disordered" evidence="1">
    <location>
        <begin position="793"/>
        <end position="967"/>
    </location>
</feature>
<feature type="compositionally biased region" description="Polar residues" evidence="1">
    <location>
        <begin position="1488"/>
        <end position="1522"/>
    </location>
</feature>
<evidence type="ECO:0000313" key="4">
    <source>
        <dbReference type="Proteomes" id="UP001152798"/>
    </source>
</evidence>
<feature type="compositionally biased region" description="Polar residues" evidence="1">
    <location>
        <begin position="655"/>
        <end position="664"/>
    </location>
</feature>
<feature type="region of interest" description="Disordered" evidence="1">
    <location>
        <begin position="975"/>
        <end position="994"/>
    </location>
</feature>
<feature type="compositionally biased region" description="Polar residues" evidence="1">
    <location>
        <begin position="930"/>
        <end position="947"/>
    </location>
</feature>
<feature type="compositionally biased region" description="Polar residues" evidence="1">
    <location>
        <begin position="471"/>
        <end position="481"/>
    </location>
</feature>
<feature type="region of interest" description="Disordered" evidence="1">
    <location>
        <begin position="1488"/>
        <end position="1580"/>
    </location>
</feature>
<feature type="compositionally biased region" description="Polar residues" evidence="1">
    <location>
        <begin position="1562"/>
        <end position="1574"/>
    </location>
</feature>
<feature type="compositionally biased region" description="Polar residues" evidence="1">
    <location>
        <begin position="2048"/>
        <end position="2061"/>
    </location>
</feature>
<feature type="compositionally biased region" description="Basic and acidic residues" evidence="1">
    <location>
        <begin position="2315"/>
        <end position="2332"/>
    </location>
</feature>
<proteinExistence type="predicted"/>
<dbReference type="OrthoDB" id="6630453at2759"/>
<sequence>MLGKLIALTKNGEEKESLPVVNLHFFIGSDLFCDLRINHKDIAAQHCLITSQKNKPALIRNLSRTVPTLVNSTEIGSSDVELKDSDIIAIRHKNYKWCYDSPSKPSTSSQTSFVVTSKNRKSWPLFKNKLVAVVTPQRRDEQNEVLPKKRRGTIAEENISKSKSTPKVLAIKSGLRATNKQTFGKRKSSLKNAQKRSSVERTPKVLPSLNRKSVKFLDTSAPRSRLGTRGRKSSSYATPYKCTPAKQKLSVYSTPPSSLKYDKKKPIKSILKTPSSSSTTPTKEEKDEIHLTSTSGILTTPLSNTPEVNLHGSSLLENDLLQTPVKEIQPEIVMRSSKRKAAIIRSPPSTPKSVIKKRKSPEEKSIEASERAAKKLKKGPPHAIDKKKRAALLQCHRKSLTPHPVARSSGKFITSFPSSFSSRLETNSPTRIIVSPKFNNSGKSESLKSSTDLLTPTVIKYSSLGKRTDSKLIQPSTTASQEKIKPRGRKSSHKSISKTSPIVRKFTRASRAAQISNNLPQKMEATDVLSALDLSRRWPSPSQGDSSSHDVSNLSGFKKLFSVDKTLDVRELFLETNSELDNTTEKSFQSPSESHLGRVSRRSALLKGKQSADEEELMHSFQSEGAQDLPCSDITSSSVDTSLGRRTRSSKRNLETSQLAVSTSFKKRSRSVPSLTDDLNTQAHRQSTRSRGNSIILNKTDKDSSAPSTLPDKTVSDDQDIVSPIIEASSNVGRRRRTSKLSVGPDNSQLEKSIGVKKRSRSLPSLGDQVTPKQASSILEDIALPKRSGRKGFDSILLNKTPENSSSTTSTMLDKTHSVNQNNTTPITEVSSNTSVRRSRPSKVSVSPDHSSLRKSTAKLSQSLPPSSSDQITPKQTSNVVEDIGRSTRSSRKVDHNTSIGRRGRLSKLSIRSDDSQFEKSIIEKKRSRSLPSSSHDQITPKQTSSIVEDIGRPRRSSRKGDDRMLNLTNVDILSTSPSKLSGNKTVSDKPDNATPIIKISSLNVTGRRGRPSNLSVDPGNTELQKSTIAEKSSLSLTSSSIDQITPKQTSSIVEDIVRSTRTSKKGDSSININKNPKHSSSTPTLPDKAVMDIQDAVTPIIKTSLNKTGRRGRSSKLSIGSDNSQLEESTYKKKRSRSLPCSSNDQITPKQTLSIVEDGRSTRSGKKGDSSIILNKTPKHSSSTPALPDKAVSDVQDDVTPMIKTSLNNTGRRGRSSKLSIGSDNSQLEESTYKKKRSRSLPSSSNDQITPKQTLSIVEDGRYTRSGKKGDSSIILSKTPKHSSTPALPDKAVSDVQDDVTPMIKTSLNNTGRRGRSSKLSIGSDISTLEESTYKKKRSRSLPSSSKDQITPKQTSIIVGDIGHSTRSFRKGDDSIILSNTNKDPLCTTQSTFPITIHDQQNGATPFIESSSSTTIGRRGRPSKLNVGLDNSQLEKSTTVKKRSQSLTSSGDQITPKQISNTIEVIGRFTRSSKTGDTSTVLNKTLADTSSATPSRLSHTTFSGKQESTTPIIEVSSNTSVRRGRPSKLSVSSDHSSLEKSTAMKKLSQSLPSSSDDQMTLKKTSSQPRQSSRIGDDSKILNKINANTSISSPLSLIDRTPSDEEVYGTPDISTLSAIKTSVGKRGRPSKLSGGLDNSELKSTSVKKLSQSLSYLSVKTSVGRQSIISKSCVGPDNSQLEKSIMKKRSRSLPSSIENQTTPKQTSSILESFGRLRRSSRKGDDGKILNKTLADTPSSSPSTLPDKAVSRKEDGATPNITTSSLNNKARRGRPAKLAVSTKVKNEKLPLIESNASQNLTSRTSLQIISGEPSATLSTYTPSLDHIEDIPAISRRKSRKRNVEEVSPESGPLNPISFHGSSDDNISSLAKKRVKISNSDSFPVFSDSILNNKGTNFLDTNEGNSKTFGAFSSTPIVTKNPYIIDSCGEKYRSRCKFRNMQSPMGLSPITGEADSSKEGMSVKSSDSSHNKRGRPKKHPVISNETISSPSLPKKGRPAKILKSNLPVSGKRTAGKISESVEAENTSLLRGRSVVKDSDSSPNKKGKSRKNSVNNTETIASPSLTLPKRGRRAKIQESVTTVSVEKTARKTSANVADENTYLRRGRSVVKNSDSSNQKSEPKKDPVNSNQTIASTSSPKRGRSSNKVQAKVTTDSRKNPNKKGSEEIEEVQTNVRRRGRSAVKEQSSVPDKRKRTNTESESNTNFNLDSTLPKKGRSAKRKDRNDSESKENITSLPLQKRQSSVVENSNLSPVKRGKSKKNPSTKNVAITSPSSPNKGKSAKIQEAVTASVKGANNKVSKSIDDQNMLSSQRRGRSAAVKEDSLDRKGKPKEAIEKNNVAQISSLSKKGRPAILENVSPRSRGRSVASKQTSTQLSSQATAEKTSKLPGRRGNLASSPKPEIRKVSDRSKGYHCHEFQLAVAKER</sequence>
<dbReference type="GO" id="GO:0003677">
    <property type="term" value="F:DNA binding"/>
    <property type="evidence" value="ECO:0007669"/>
    <property type="project" value="InterPro"/>
</dbReference>
<dbReference type="InterPro" id="IPR008984">
    <property type="entry name" value="SMAD_FHA_dom_sf"/>
</dbReference>
<feature type="region of interest" description="Disordered" evidence="1">
    <location>
        <begin position="1939"/>
        <end position="2410"/>
    </location>
</feature>
<dbReference type="Pfam" id="PF00498">
    <property type="entry name" value="FHA"/>
    <property type="match status" value="1"/>
</dbReference>
<feature type="compositionally biased region" description="Polar residues" evidence="1">
    <location>
        <begin position="1446"/>
        <end position="1456"/>
    </location>
</feature>
<feature type="compositionally biased region" description="Low complexity" evidence="1">
    <location>
        <begin position="1528"/>
        <end position="1559"/>
    </location>
</feature>
<feature type="compositionally biased region" description="Polar residues" evidence="1">
    <location>
        <begin position="582"/>
        <end position="593"/>
    </location>
</feature>
<feature type="compositionally biased region" description="Polar residues" evidence="1">
    <location>
        <begin position="1204"/>
        <end position="1231"/>
    </location>
</feature>
<reference evidence="3" key="1">
    <citation type="submission" date="2022-01" db="EMBL/GenBank/DDBJ databases">
        <authorList>
            <person name="King R."/>
        </authorList>
    </citation>
    <scope>NUCLEOTIDE SEQUENCE</scope>
</reference>
<evidence type="ECO:0000313" key="3">
    <source>
        <dbReference type="EMBL" id="CAH1405448.1"/>
    </source>
</evidence>
<feature type="compositionally biased region" description="Low complexity" evidence="1">
    <location>
        <begin position="860"/>
        <end position="871"/>
    </location>
</feature>
<feature type="compositionally biased region" description="Polar residues" evidence="1">
    <location>
        <begin position="1691"/>
        <end position="1709"/>
    </location>
</feature>
<feature type="region of interest" description="Disordered" evidence="1">
    <location>
        <begin position="469"/>
        <end position="501"/>
    </location>
</feature>
<feature type="region of interest" description="Disordered" evidence="1">
    <location>
        <begin position="1685"/>
        <end position="1777"/>
    </location>
</feature>
<feature type="region of interest" description="Disordered" evidence="1">
    <location>
        <begin position="1621"/>
        <end position="1640"/>
    </location>
</feature>
<dbReference type="InterPro" id="IPR000253">
    <property type="entry name" value="FHA_dom"/>
</dbReference>
<dbReference type="SUPFAM" id="SSF49879">
    <property type="entry name" value="SMAD/FHA domain"/>
    <property type="match status" value="1"/>
</dbReference>
<feature type="compositionally biased region" description="Polar residues" evidence="1">
    <location>
        <begin position="2293"/>
        <end position="2308"/>
    </location>
</feature>
<feature type="compositionally biased region" description="Basic and acidic residues" evidence="1">
    <location>
        <begin position="1158"/>
        <end position="1170"/>
    </location>
</feature>
<dbReference type="Proteomes" id="UP001152798">
    <property type="component" value="Chromosome 6"/>
</dbReference>
<protein>
    <recommendedName>
        <fullName evidence="2">FHA domain-containing protein</fullName>
    </recommendedName>
</protein>
<feature type="compositionally biased region" description="Basic and acidic residues" evidence="1">
    <location>
        <begin position="2397"/>
        <end position="2410"/>
    </location>
</feature>
<feature type="compositionally biased region" description="Polar residues" evidence="1">
    <location>
        <begin position="1116"/>
        <end position="1129"/>
    </location>
</feature>
<feature type="region of interest" description="Disordered" evidence="1">
    <location>
        <begin position="1335"/>
        <end position="1354"/>
    </location>
</feature>
<feature type="compositionally biased region" description="Basic and acidic residues" evidence="1">
    <location>
        <begin position="2150"/>
        <end position="2162"/>
    </location>
</feature>
<feature type="compositionally biased region" description="Polar residues" evidence="1">
    <location>
        <begin position="2123"/>
        <end position="2149"/>
    </location>
</feature>
<feature type="compositionally biased region" description="Polar residues" evidence="1">
    <location>
        <begin position="2364"/>
        <end position="2379"/>
    </location>
</feature>
<feature type="compositionally biased region" description="Polar residues" evidence="1">
    <location>
        <begin position="1757"/>
        <end position="1766"/>
    </location>
</feature>
<feature type="compositionally biased region" description="Basic residues" evidence="1">
    <location>
        <begin position="374"/>
        <end position="385"/>
    </location>
</feature>
<feature type="compositionally biased region" description="Basic residues" evidence="1">
    <location>
        <begin position="486"/>
        <end position="496"/>
    </location>
</feature>
<feature type="region of interest" description="Disordered" evidence="1">
    <location>
        <begin position="1829"/>
        <end position="1859"/>
    </location>
</feature>
<feature type="compositionally biased region" description="Polar residues" evidence="1">
    <location>
        <begin position="2074"/>
        <end position="2091"/>
    </location>
</feature>
<feature type="region of interest" description="Disordered" evidence="1">
    <location>
        <begin position="1400"/>
        <end position="1456"/>
    </location>
</feature>
<feature type="region of interest" description="Disordered" evidence="1">
    <location>
        <begin position="1105"/>
        <end position="1301"/>
    </location>
</feature>
<feature type="compositionally biased region" description="Polar residues" evidence="1">
    <location>
        <begin position="2106"/>
        <end position="2115"/>
    </location>
</feature>
<feature type="compositionally biased region" description="Polar residues" evidence="1">
    <location>
        <begin position="1140"/>
        <end position="1155"/>
    </location>
</feature>